<comment type="caution">
    <text evidence="2">The sequence shown here is derived from an EMBL/GenBank/DDBJ whole genome shotgun (WGS) entry which is preliminary data.</text>
</comment>
<feature type="compositionally biased region" description="Polar residues" evidence="1">
    <location>
        <begin position="1"/>
        <end position="15"/>
    </location>
</feature>
<name>A0A5C6B6R3_9BACT</name>
<evidence type="ECO:0000313" key="3">
    <source>
        <dbReference type="Proteomes" id="UP000320176"/>
    </source>
</evidence>
<dbReference type="Proteomes" id="UP000320176">
    <property type="component" value="Unassembled WGS sequence"/>
</dbReference>
<dbReference type="AlphaFoldDB" id="A0A5C6B6R3"/>
<organism evidence="2 3">
    <name type="scientific">Stieleria varia</name>
    <dbReference type="NCBI Taxonomy" id="2528005"/>
    <lineage>
        <taxon>Bacteria</taxon>
        <taxon>Pseudomonadati</taxon>
        <taxon>Planctomycetota</taxon>
        <taxon>Planctomycetia</taxon>
        <taxon>Pirellulales</taxon>
        <taxon>Pirellulaceae</taxon>
        <taxon>Stieleria</taxon>
    </lineage>
</organism>
<reference evidence="2 3" key="1">
    <citation type="submission" date="2019-02" db="EMBL/GenBank/DDBJ databases">
        <title>Deep-cultivation of Planctomycetes and their phenomic and genomic characterization uncovers novel biology.</title>
        <authorList>
            <person name="Wiegand S."/>
            <person name="Jogler M."/>
            <person name="Boedeker C."/>
            <person name="Pinto D."/>
            <person name="Vollmers J."/>
            <person name="Rivas-Marin E."/>
            <person name="Kohn T."/>
            <person name="Peeters S.H."/>
            <person name="Heuer A."/>
            <person name="Rast P."/>
            <person name="Oberbeckmann S."/>
            <person name="Bunk B."/>
            <person name="Jeske O."/>
            <person name="Meyerdierks A."/>
            <person name="Storesund J.E."/>
            <person name="Kallscheuer N."/>
            <person name="Luecker S."/>
            <person name="Lage O.M."/>
            <person name="Pohl T."/>
            <person name="Merkel B.J."/>
            <person name="Hornburger P."/>
            <person name="Mueller R.-W."/>
            <person name="Bruemmer F."/>
            <person name="Labrenz M."/>
            <person name="Spormann A.M."/>
            <person name="Op Den Camp H."/>
            <person name="Overmann J."/>
            <person name="Amann R."/>
            <person name="Jetten M.S.M."/>
            <person name="Mascher T."/>
            <person name="Medema M.H."/>
            <person name="Devos D.P."/>
            <person name="Kaster A.-K."/>
            <person name="Ovreas L."/>
            <person name="Rohde M."/>
            <person name="Galperin M.Y."/>
            <person name="Jogler C."/>
        </authorList>
    </citation>
    <scope>NUCLEOTIDE SEQUENCE [LARGE SCALE GENOMIC DNA]</scope>
    <source>
        <strain evidence="2 3">Pla52n</strain>
    </source>
</reference>
<feature type="region of interest" description="Disordered" evidence="1">
    <location>
        <begin position="1"/>
        <end position="21"/>
    </location>
</feature>
<evidence type="ECO:0000313" key="2">
    <source>
        <dbReference type="EMBL" id="TWU07648.1"/>
    </source>
</evidence>
<protein>
    <submittedName>
        <fullName evidence="2">Uncharacterized protein</fullName>
    </submittedName>
</protein>
<keyword evidence="3" id="KW-1185">Reference proteome</keyword>
<gene>
    <name evidence="2" type="ORF">Pla52n_02210</name>
</gene>
<proteinExistence type="predicted"/>
<evidence type="ECO:0000256" key="1">
    <source>
        <dbReference type="SAM" id="MobiDB-lite"/>
    </source>
</evidence>
<dbReference type="RefSeq" id="WP_231741578.1">
    <property type="nucleotide sequence ID" value="NZ_CP151726.1"/>
</dbReference>
<dbReference type="EMBL" id="SJPN01000001">
    <property type="protein sequence ID" value="TWU07648.1"/>
    <property type="molecule type" value="Genomic_DNA"/>
</dbReference>
<accession>A0A5C6B6R3</accession>
<sequence>MKFKPTQTSGSTMSTHRMFPPPSSRHGLSIMEVLFAIGVLTVGLLGIASILPVATGNAKRTLDLDRAVEEVNNRVSADLARISGKVEGLIVANNSVTGFNTSRQRYVTVPYAEAPDAFCIDPWFLFAGDNLRNDTGSMPDTQINGYDRTLFPCYDSGYQPILASPSAPMSFSRPMGWNGPRMPRVALPFDGAGSIASFASAASSARSADNLAVIAATDNTKAPGLFVKATNGNTSLSRATVSGKYSSMVMMSRSAPGSDMFNASVVTLRDRELLINPSSMPISYSPTRQVFANLGTNPGNHPAFNLTPFTAAAPDAINPAPNELVYPNETVGYVTYTPGPIRGGGGGEFTYRHSAFANPQIGTGDWVLLMRREYSVAPGAIPPGGVGGPPATKPYPQPAAVPGPLKFAWYRVTNVTQQPTLDDTTNPTFYETSITVRGADWLFHPAQIYDPVLNYLPPYPNGPAHGGFYPADLNPDVPAYDFSVVGHPDFGTTIVLMPNVIGVQTFQVRL</sequence>